<protein>
    <recommendedName>
        <fullName evidence="1">Cyclic nucleotide-binding domain-containing protein</fullName>
    </recommendedName>
</protein>
<evidence type="ECO:0000259" key="1">
    <source>
        <dbReference type="PROSITE" id="PS50042"/>
    </source>
</evidence>
<dbReference type="PRINTS" id="PR00103">
    <property type="entry name" value="CAMPKINASE"/>
</dbReference>
<dbReference type="InterPro" id="IPR014710">
    <property type="entry name" value="RmlC-like_jellyroll"/>
</dbReference>
<dbReference type="Proteomes" id="UP001530377">
    <property type="component" value="Unassembled WGS sequence"/>
</dbReference>
<dbReference type="Pfam" id="PF00027">
    <property type="entry name" value="cNMP_binding"/>
    <property type="match status" value="2"/>
</dbReference>
<reference evidence="2 3" key="1">
    <citation type="submission" date="2024-10" db="EMBL/GenBank/DDBJ databases">
        <title>Updated reference genomes for cyclostephanoid diatoms.</title>
        <authorList>
            <person name="Roberts W.R."/>
            <person name="Alverson A.J."/>
        </authorList>
    </citation>
    <scope>NUCLEOTIDE SEQUENCE [LARGE SCALE GENOMIC DNA]</scope>
    <source>
        <strain evidence="2 3">AJA228-03</strain>
    </source>
</reference>
<dbReference type="SMART" id="SM00100">
    <property type="entry name" value="cNMP"/>
    <property type="match status" value="2"/>
</dbReference>
<dbReference type="PANTHER" id="PTHR11635">
    <property type="entry name" value="CAMP-DEPENDENT PROTEIN KINASE REGULATORY CHAIN"/>
    <property type="match status" value="1"/>
</dbReference>
<dbReference type="PROSITE" id="PS50042">
    <property type="entry name" value="CNMP_BINDING_3"/>
    <property type="match status" value="2"/>
</dbReference>
<dbReference type="InterPro" id="IPR000595">
    <property type="entry name" value="cNMP-bd_dom"/>
</dbReference>
<name>A0ABD3R6V8_9STRA</name>
<accession>A0ABD3R6V8</accession>
<dbReference type="PROSITE" id="PS00888">
    <property type="entry name" value="CNMP_BINDING_1"/>
    <property type="match status" value="1"/>
</dbReference>
<dbReference type="EMBL" id="JALLPB020000505">
    <property type="protein sequence ID" value="KAL3808478.1"/>
    <property type="molecule type" value="Genomic_DNA"/>
</dbReference>
<dbReference type="CDD" id="cd00038">
    <property type="entry name" value="CAP_ED"/>
    <property type="match status" value="2"/>
</dbReference>
<gene>
    <name evidence="2" type="ORF">ACHAXA_008774</name>
</gene>
<dbReference type="InterPro" id="IPR018488">
    <property type="entry name" value="cNMP-bd_CS"/>
</dbReference>
<dbReference type="SUPFAM" id="SSF51206">
    <property type="entry name" value="cAMP-binding domain-like"/>
    <property type="match status" value="2"/>
</dbReference>
<feature type="domain" description="Cyclic nucleotide-binding" evidence="1">
    <location>
        <begin position="201"/>
        <end position="294"/>
    </location>
</feature>
<organism evidence="2 3">
    <name type="scientific">Cyclostephanos tholiformis</name>
    <dbReference type="NCBI Taxonomy" id="382380"/>
    <lineage>
        <taxon>Eukaryota</taxon>
        <taxon>Sar</taxon>
        <taxon>Stramenopiles</taxon>
        <taxon>Ochrophyta</taxon>
        <taxon>Bacillariophyta</taxon>
        <taxon>Coscinodiscophyceae</taxon>
        <taxon>Thalassiosirophycidae</taxon>
        <taxon>Stephanodiscales</taxon>
        <taxon>Stephanodiscaceae</taxon>
        <taxon>Cyclostephanos</taxon>
    </lineage>
</organism>
<comment type="caution">
    <text evidence="2">The sequence shown here is derived from an EMBL/GenBank/DDBJ whole genome shotgun (WGS) entry which is preliminary data.</text>
</comment>
<proteinExistence type="predicted"/>
<evidence type="ECO:0000313" key="3">
    <source>
        <dbReference type="Proteomes" id="UP001530377"/>
    </source>
</evidence>
<dbReference type="InterPro" id="IPR018490">
    <property type="entry name" value="cNMP-bd_dom_sf"/>
</dbReference>
<sequence length="490" mass="54941">MGMSRATDRERKIALHAKAKREAEGRYGTADGIQDMSVMDKKRHEPMLALEVKGKGTKGGLASVHAQRFDNIFSAPQTMEGNFVAPVFEKSDEDVEFLLDALADNFVFNTLDEFELETLVNAFENYEVHKGEVIIRQGDMGGHFYIVYRGQVAFVVDGNEVVRAEAGSSFGEWALLYNAPRAATCIAIDGGTKVVLRKVPFLSDLDDEFMNRIADALTTVHYEAGEVIFERGSEGSVFYVIQEGKVEYEHKKRGIKVLGPGDYFGEQAIVKNKPRRADATAVKDMFMLALSRDAPLSERFLGPLTEVTARVTRTWLDMRMLSSNAMPFFVSVQIFQCDFYLKSLSHSTLCYIVPRVFIIARHTLEHLQLSEIQFIIPPAQVHAGTFSHIRCHLTDPITPTIEHRFTEFDILDTNIAIPYSRKFAVFVLLLWSGGQLVGTTQVVTLVARAVQCDAGPYLKLLMTNTTIIVRDSSIFLHAPGKVVHFITQNW</sequence>
<keyword evidence="3" id="KW-1185">Reference proteome</keyword>
<feature type="domain" description="Cyclic nucleotide-binding" evidence="1">
    <location>
        <begin position="107"/>
        <end position="201"/>
    </location>
</feature>
<evidence type="ECO:0000313" key="2">
    <source>
        <dbReference type="EMBL" id="KAL3808478.1"/>
    </source>
</evidence>
<dbReference type="InterPro" id="IPR050503">
    <property type="entry name" value="cAMP-dep_PK_reg_su-like"/>
</dbReference>
<dbReference type="AlphaFoldDB" id="A0ABD3R6V8"/>
<dbReference type="Gene3D" id="2.60.120.10">
    <property type="entry name" value="Jelly Rolls"/>
    <property type="match status" value="2"/>
</dbReference>
<dbReference type="PANTHER" id="PTHR11635:SF152">
    <property type="entry name" value="CAMP-DEPENDENT PROTEIN KINASE TYPE I REGULATORY SUBUNIT-RELATED"/>
    <property type="match status" value="1"/>
</dbReference>